<feature type="transmembrane region" description="Helical" evidence="3">
    <location>
        <begin position="178"/>
        <end position="199"/>
    </location>
</feature>
<dbReference type="Proteomes" id="UP000027586">
    <property type="component" value="Unassembled WGS sequence"/>
</dbReference>
<evidence type="ECO:0000259" key="4">
    <source>
        <dbReference type="PROSITE" id="PS50850"/>
    </source>
</evidence>
<feature type="transmembrane region" description="Helical" evidence="3">
    <location>
        <begin position="445"/>
        <end position="467"/>
    </location>
</feature>
<feature type="transmembrane region" description="Helical" evidence="3">
    <location>
        <begin position="211"/>
        <end position="232"/>
    </location>
</feature>
<evidence type="ECO:0000313" key="6">
    <source>
        <dbReference type="Proteomes" id="UP000027586"/>
    </source>
</evidence>
<keyword evidence="6" id="KW-1185">Reference proteome</keyword>
<dbReference type="PANTHER" id="PTHR23524:SF1">
    <property type="entry name" value="MRH DOMAIN-CONTAINING PROTEIN-RELATED"/>
    <property type="match status" value="1"/>
</dbReference>
<dbReference type="VEuPathDB" id="FungiDB:LCOR_06375.1"/>
<comment type="caution">
    <text evidence="5">The sequence shown here is derived from an EMBL/GenBank/DDBJ whole genome shotgun (WGS) entry which is preliminary data.</text>
</comment>
<dbReference type="AlphaFoldDB" id="A0A068RZM7"/>
<dbReference type="STRING" id="1263082.A0A068RZM7"/>
<protein>
    <recommendedName>
        <fullName evidence="4">Major facilitator superfamily (MFS) profile domain-containing protein</fullName>
    </recommendedName>
</protein>
<accession>A0A068RZM7</accession>
<feature type="transmembrane region" description="Helical" evidence="3">
    <location>
        <begin position="85"/>
        <end position="107"/>
    </location>
</feature>
<feature type="transmembrane region" description="Helical" evidence="3">
    <location>
        <begin position="382"/>
        <end position="400"/>
    </location>
</feature>
<keyword evidence="3" id="KW-0812">Transmembrane</keyword>
<evidence type="ECO:0000313" key="5">
    <source>
        <dbReference type="EMBL" id="CDH55210.1"/>
    </source>
</evidence>
<reference evidence="5" key="1">
    <citation type="submission" date="2013-08" db="EMBL/GenBank/DDBJ databases">
        <title>Gene expansion shapes genome architecture in the human pathogen Lichtheimia corymbifera: an evolutionary genomics analysis in the ancient terrestrial Mucorales (Mucoromycotina).</title>
        <authorList>
            <person name="Schwartze V.U."/>
            <person name="Winter S."/>
            <person name="Shelest E."/>
            <person name="Marcet-Houben M."/>
            <person name="Horn F."/>
            <person name="Wehner S."/>
            <person name="Hoffmann K."/>
            <person name="Riege K."/>
            <person name="Sammeth M."/>
            <person name="Nowrousian M."/>
            <person name="Valiante V."/>
            <person name="Linde J."/>
            <person name="Jacobsen I.D."/>
            <person name="Marz M."/>
            <person name="Brakhage A.A."/>
            <person name="Gabaldon T."/>
            <person name="Bocker S."/>
            <person name="Voigt K."/>
        </authorList>
    </citation>
    <scope>NUCLEOTIDE SEQUENCE [LARGE SCALE GENOMIC DNA]</scope>
    <source>
        <strain evidence="5">FSU 9682</strain>
    </source>
</reference>
<dbReference type="SUPFAM" id="SSF103473">
    <property type="entry name" value="MFS general substrate transporter"/>
    <property type="match status" value="1"/>
</dbReference>
<feature type="transmembrane region" description="Helical" evidence="3">
    <location>
        <begin position="127"/>
        <end position="145"/>
    </location>
</feature>
<dbReference type="Pfam" id="PF07690">
    <property type="entry name" value="MFS_1"/>
    <property type="match status" value="1"/>
</dbReference>
<evidence type="ECO:0000256" key="2">
    <source>
        <dbReference type="SAM" id="MobiDB-lite"/>
    </source>
</evidence>
<feature type="transmembrane region" description="Helical" evidence="3">
    <location>
        <begin position="252"/>
        <end position="272"/>
    </location>
</feature>
<gene>
    <name evidence="5" type="ORF">LCOR_06375.1</name>
</gene>
<proteinExistence type="predicted"/>
<name>A0A068RZM7_9FUNG</name>
<feature type="transmembrane region" description="Helical" evidence="3">
    <location>
        <begin position="412"/>
        <end position="433"/>
    </location>
</feature>
<comment type="subcellular location">
    <subcellularLocation>
        <location evidence="1">Membrane</location>
        <topology evidence="1">Multi-pass membrane protein</topology>
    </subcellularLocation>
</comment>
<keyword evidence="3" id="KW-0472">Membrane</keyword>
<dbReference type="InterPro" id="IPR011701">
    <property type="entry name" value="MFS"/>
</dbReference>
<keyword evidence="3" id="KW-1133">Transmembrane helix</keyword>
<dbReference type="EMBL" id="CBTN010000028">
    <property type="protein sequence ID" value="CDH55210.1"/>
    <property type="molecule type" value="Genomic_DNA"/>
</dbReference>
<dbReference type="GO" id="GO:0022857">
    <property type="term" value="F:transmembrane transporter activity"/>
    <property type="evidence" value="ECO:0007669"/>
    <property type="project" value="InterPro"/>
</dbReference>
<feature type="transmembrane region" description="Helical" evidence="3">
    <location>
        <begin position="473"/>
        <end position="499"/>
    </location>
</feature>
<dbReference type="Gene3D" id="1.20.1250.20">
    <property type="entry name" value="MFS general substrate transporter like domains"/>
    <property type="match status" value="1"/>
</dbReference>
<evidence type="ECO:0000256" key="1">
    <source>
        <dbReference type="ARBA" id="ARBA00004141"/>
    </source>
</evidence>
<feature type="transmembrane region" description="Helical" evidence="3">
    <location>
        <begin position="154"/>
        <end position="172"/>
    </location>
</feature>
<dbReference type="PANTHER" id="PTHR23524">
    <property type="entry name" value="TRANSPORTER, PUTATIVE (AFU_ORTHOLOGUE AFUA_8G04850)-RELATED"/>
    <property type="match status" value="1"/>
</dbReference>
<dbReference type="OrthoDB" id="18110at2759"/>
<dbReference type="InterPro" id="IPR020846">
    <property type="entry name" value="MFS_dom"/>
</dbReference>
<organism evidence="5 6">
    <name type="scientific">Lichtheimia corymbifera JMRC:FSU:9682</name>
    <dbReference type="NCBI Taxonomy" id="1263082"/>
    <lineage>
        <taxon>Eukaryota</taxon>
        <taxon>Fungi</taxon>
        <taxon>Fungi incertae sedis</taxon>
        <taxon>Mucoromycota</taxon>
        <taxon>Mucoromycotina</taxon>
        <taxon>Mucoromycetes</taxon>
        <taxon>Mucorales</taxon>
        <taxon>Lichtheimiaceae</taxon>
        <taxon>Lichtheimia</taxon>
    </lineage>
</organism>
<dbReference type="InterPro" id="IPR036259">
    <property type="entry name" value="MFS_trans_sf"/>
</dbReference>
<dbReference type="GO" id="GO:0016020">
    <property type="term" value="C:membrane"/>
    <property type="evidence" value="ECO:0007669"/>
    <property type="project" value="UniProtKB-SubCell"/>
</dbReference>
<feature type="region of interest" description="Disordered" evidence="2">
    <location>
        <begin position="1"/>
        <end position="45"/>
    </location>
</feature>
<sequence length="507" mass="54960">MIQEKTEQQQQQLPDQHHPPAAPNVDEKWQQQQPSNMSTEDRMSVTDKSLIDQESALSNTNDEDLPPRKLLWVIPLAPHVNPIRFVCFLFAVFVSMSVIVYFAAAQAWTLSSVLMISENTGDATGSLGTYSEVMSVVAVVVWGTLSDRISKRSIMSISLMIMGIITIAYPHANNLYPTLLILRLIYSVGTAGTTCMMAAMMVEAMHKKNGILAAMIGACTGLGAIFAVFCLFDVPSQLSYMQDSFTDPINIIVSYAIIGAVCTALGLILWPAMPPTIHRVRGEHSFKNFFLRLWNGTKAAKDPRIALAFVTSFFARSDEVIVSNFISLWVQQYYIEKGVCQVGASCYQGMASTSTMTGIAQAVALVSAVFFGGVSEYLPREIGVLCAGIIGAVGCLPFSMSVDPTSNTSLAYVILIAIGQYGMIISGMAMLSGEYVSQEIRGSVAGAYSFCGAVGIIIVSKVGGVLFDQFKKGAPFLILGIGHLVCSLFAIVLLAVRLYKHLKNRSR</sequence>
<feature type="domain" description="Major facilitator superfamily (MFS) profile" evidence="4">
    <location>
        <begin position="83"/>
        <end position="498"/>
    </location>
</feature>
<evidence type="ECO:0000256" key="3">
    <source>
        <dbReference type="SAM" id="Phobius"/>
    </source>
</evidence>
<dbReference type="PROSITE" id="PS50850">
    <property type="entry name" value="MFS"/>
    <property type="match status" value="1"/>
</dbReference>